<evidence type="ECO:0008006" key="3">
    <source>
        <dbReference type="Google" id="ProtNLM"/>
    </source>
</evidence>
<dbReference type="EMBL" id="AP024597">
    <property type="protein sequence ID" value="BCU69782.1"/>
    <property type="molecule type" value="Genomic_DNA"/>
</dbReference>
<gene>
    <name evidence="1" type="ORF">KN1_10790</name>
</gene>
<dbReference type="AlphaFoldDB" id="A0A8D5ZJ25"/>
<dbReference type="RefSeq" id="WP_221289799.1">
    <property type="nucleotide sequence ID" value="NZ_AP024597.1"/>
</dbReference>
<sequence>MILKTLIDVIGILESKSPLETIRKRLENKVEYEETIVGEVPYIKAVYKGGGKDKIEILGRLGAIQMVNTNKGLVSDADGAVITLTTLFELLDLMDKGIVFDIDIVFVTNLATRAKLIPHRPFDFMIPLMGLDDALKIEVDPTASFILSIDSTKGNRLAKYDDFALTHVIKDGYILKLHDNVIDIYNRVTEHEIYMVPLTTGDLTPLDYNVYHISTLISPWLYTSSPVIGLATVSKQVIPGYETGVQNLIMLEHASRFCTELIKYLEKGGKVYDENELMELESKLGKSNLVKAKRV</sequence>
<accession>A0A8D5ZJ25</accession>
<dbReference type="Proteomes" id="UP000825123">
    <property type="component" value="Chromosome"/>
</dbReference>
<evidence type="ECO:0000313" key="2">
    <source>
        <dbReference type="Proteomes" id="UP000825123"/>
    </source>
</evidence>
<dbReference type="Pfam" id="PF06675">
    <property type="entry name" value="DUF1177"/>
    <property type="match status" value="1"/>
</dbReference>
<dbReference type="GeneID" id="66162822"/>
<name>A0A8D5ZJ25_9CREN</name>
<keyword evidence="2" id="KW-1185">Reference proteome</keyword>
<evidence type="ECO:0000313" key="1">
    <source>
        <dbReference type="EMBL" id="BCU69782.1"/>
    </source>
</evidence>
<protein>
    <recommendedName>
        <fullName evidence="3">DUF1177 domain-containing protein</fullName>
    </recommendedName>
</protein>
<reference evidence="1 2" key="1">
    <citation type="submission" date="2021-04" db="EMBL/GenBank/DDBJ databases">
        <title>Complete genome sequence of Stygiolobus sp. KN-1.</title>
        <authorList>
            <person name="Nakamura K."/>
            <person name="Sakai H."/>
            <person name="Kurosawa N."/>
        </authorList>
    </citation>
    <scope>NUCLEOTIDE SEQUENCE [LARGE SCALE GENOMIC DNA]</scope>
    <source>
        <strain evidence="1 2">KN-1</strain>
    </source>
</reference>
<proteinExistence type="predicted"/>
<organism evidence="1 2">
    <name type="scientific">Stygiolobus caldivivus</name>
    <dbReference type="NCBI Taxonomy" id="2824673"/>
    <lineage>
        <taxon>Archaea</taxon>
        <taxon>Thermoproteota</taxon>
        <taxon>Thermoprotei</taxon>
        <taxon>Sulfolobales</taxon>
        <taxon>Sulfolobaceae</taxon>
        <taxon>Stygiolobus</taxon>
    </lineage>
</organism>
<dbReference type="InterPro" id="IPR009561">
    <property type="entry name" value="DUF1177"/>
</dbReference>
<dbReference type="KEGG" id="csty:KN1_10790"/>